<accession>A0A7S1BA18</accession>
<protein>
    <recommendedName>
        <fullName evidence="2">Sulfotransferase domain-containing protein</fullName>
    </recommendedName>
</protein>
<dbReference type="EMBL" id="HBFR01009890">
    <property type="protein sequence ID" value="CAD8879968.1"/>
    <property type="molecule type" value="Transcribed_RNA"/>
</dbReference>
<evidence type="ECO:0000313" key="1">
    <source>
        <dbReference type="EMBL" id="CAD8879968.1"/>
    </source>
</evidence>
<evidence type="ECO:0008006" key="2">
    <source>
        <dbReference type="Google" id="ProtNLM"/>
    </source>
</evidence>
<name>A0A7S1BA18_9STRA</name>
<proteinExistence type="predicted"/>
<sequence>MEIEVESVPLARRHGRGVSSAVVSDTYPRTPPSKGPSIMHRLYARFVSISRNSPIIFLMACMVASFGLGRYTTITTNIMLNTETPAQIQTEDEVRSTWNKPDAVKNKYGPPVRIALLGERNSGTTWITAELIKCFPTLQVTQGLTRDKHWFQTDDGTNPRNNTIVVAQFRNVYDWIEAMRKRPHHSPSHLMLEWKEFVEKPWTMPRPERDLDLPVKSGPICQEGYHYNQIISCIRPKNKPLSYGNAHNYSGWDPQYELHYNNSGLPYSSIIDLRADKIRNHLSIASWDWVSKLVAIRYERLLEEGTGWLLRDIEAAAGFKAECPDTPAAPERLTKYPHKKSYVKYMNERADWEAEELVGYKKTFV</sequence>
<reference evidence="1" key="1">
    <citation type="submission" date="2021-01" db="EMBL/GenBank/DDBJ databases">
        <authorList>
            <person name="Corre E."/>
            <person name="Pelletier E."/>
            <person name="Niang G."/>
            <person name="Scheremetjew M."/>
            <person name="Finn R."/>
            <person name="Kale V."/>
            <person name="Holt S."/>
            <person name="Cochrane G."/>
            <person name="Meng A."/>
            <person name="Brown T."/>
            <person name="Cohen L."/>
        </authorList>
    </citation>
    <scope>NUCLEOTIDE SEQUENCE</scope>
    <source>
        <strain evidence="1">308</strain>
    </source>
</reference>
<gene>
    <name evidence="1" type="ORF">CHYS00102_LOCUS7153</name>
</gene>
<organism evidence="1">
    <name type="scientific">Corethron hystrix</name>
    <dbReference type="NCBI Taxonomy" id="216773"/>
    <lineage>
        <taxon>Eukaryota</taxon>
        <taxon>Sar</taxon>
        <taxon>Stramenopiles</taxon>
        <taxon>Ochrophyta</taxon>
        <taxon>Bacillariophyta</taxon>
        <taxon>Coscinodiscophyceae</taxon>
        <taxon>Corethrophycidae</taxon>
        <taxon>Corethrales</taxon>
        <taxon>Corethraceae</taxon>
        <taxon>Corethron</taxon>
    </lineage>
</organism>
<dbReference type="AlphaFoldDB" id="A0A7S1BA18"/>